<protein>
    <submittedName>
        <fullName evidence="6">HMG box domain-containing protein</fullName>
    </submittedName>
</protein>
<evidence type="ECO:0000256" key="1">
    <source>
        <dbReference type="ARBA" id="ARBA00023125"/>
    </source>
</evidence>
<feature type="domain" description="HMG box" evidence="5">
    <location>
        <begin position="45"/>
        <end position="114"/>
    </location>
</feature>
<dbReference type="GO" id="GO:0000978">
    <property type="term" value="F:RNA polymerase II cis-regulatory region sequence-specific DNA binding"/>
    <property type="evidence" value="ECO:0007669"/>
    <property type="project" value="TreeGrafter"/>
</dbReference>
<sequence>MDTRVDANPVNPRPSSPSTSPFAYDAGFKDGYISIPVTPPSERRIPRPPNAFILFRSDLLKKDTVKTKCPPHQQILSRLAGEMWNLLPPAEKQMWKDKAKEQGDIHRNQYPDYHFKPARRAKKLKSRVPLEDTEKLVRRLREEHFGEQFRGPSVRPSRKAKEAAEKALAQQHAESPILAPAPLQLPPIPIGMQSFDWQTAQTSSTDHPTTSPTISPLDRSCYSAMPVDVPSFRGPMHFSSYDDGIPPVPSFFPLRGFPHFEPPRLESQQVEAPRRPSTSLGFIRRLDEAPSTDNLAGPERPASASGFMRDMPFVPPSLASTSLPTTPGIHGFGDDNFGHQLGLFNQAMFDDFETSKFQSPFASIDPSFTLHSWTSSQ</sequence>
<dbReference type="CDD" id="cd01389">
    <property type="entry name" value="HMG-box_ROX1-like"/>
    <property type="match status" value="1"/>
</dbReference>
<keyword evidence="2" id="KW-0804">Transcription</keyword>
<dbReference type="PANTHER" id="PTHR10270:SF161">
    <property type="entry name" value="SEX-DETERMINING REGION Y PROTEIN"/>
    <property type="match status" value="1"/>
</dbReference>
<dbReference type="EMBL" id="JACAZE010000006">
    <property type="protein sequence ID" value="KAF7313750.1"/>
    <property type="molecule type" value="Genomic_DNA"/>
</dbReference>
<dbReference type="Pfam" id="PF00505">
    <property type="entry name" value="HMG_box"/>
    <property type="match status" value="1"/>
</dbReference>
<dbReference type="PROSITE" id="PS50118">
    <property type="entry name" value="HMG_BOX_2"/>
    <property type="match status" value="1"/>
</dbReference>
<dbReference type="SUPFAM" id="SSF47095">
    <property type="entry name" value="HMG-box"/>
    <property type="match status" value="1"/>
</dbReference>
<dbReference type="SMART" id="SM00398">
    <property type="entry name" value="HMG"/>
    <property type="match status" value="1"/>
</dbReference>
<keyword evidence="7" id="KW-1185">Reference proteome</keyword>
<proteinExistence type="predicted"/>
<dbReference type="InterPro" id="IPR009071">
    <property type="entry name" value="HMG_box_dom"/>
</dbReference>
<accession>A0A8H6TDD3</accession>
<dbReference type="GO" id="GO:0001228">
    <property type="term" value="F:DNA-binding transcription activator activity, RNA polymerase II-specific"/>
    <property type="evidence" value="ECO:0007669"/>
    <property type="project" value="TreeGrafter"/>
</dbReference>
<evidence type="ECO:0000313" key="7">
    <source>
        <dbReference type="Proteomes" id="UP000613580"/>
    </source>
</evidence>
<comment type="caution">
    <text evidence="6">The sequence shown here is derived from an EMBL/GenBank/DDBJ whole genome shotgun (WGS) entry which is preliminary data.</text>
</comment>
<feature type="region of interest" description="Disordered" evidence="4">
    <location>
        <begin position="1"/>
        <end position="23"/>
    </location>
</feature>
<gene>
    <name evidence="6" type="ORF">HMN09_00532100</name>
</gene>
<dbReference type="GO" id="GO:0005634">
    <property type="term" value="C:nucleus"/>
    <property type="evidence" value="ECO:0007669"/>
    <property type="project" value="UniProtKB-UniRule"/>
</dbReference>
<keyword evidence="3" id="KW-0539">Nucleus</keyword>
<dbReference type="InterPro" id="IPR050140">
    <property type="entry name" value="SRY-related_HMG-box_TF-like"/>
</dbReference>
<feature type="region of interest" description="Disordered" evidence="4">
    <location>
        <begin position="288"/>
        <end position="307"/>
    </location>
</feature>
<evidence type="ECO:0000259" key="5">
    <source>
        <dbReference type="PROSITE" id="PS50118"/>
    </source>
</evidence>
<dbReference type="PANTHER" id="PTHR10270">
    <property type="entry name" value="SOX TRANSCRIPTION FACTOR"/>
    <property type="match status" value="1"/>
</dbReference>
<evidence type="ECO:0000256" key="4">
    <source>
        <dbReference type="SAM" id="MobiDB-lite"/>
    </source>
</evidence>
<dbReference type="InterPro" id="IPR036910">
    <property type="entry name" value="HMG_box_dom_sf"/>
</dbReference>
<feature type="DNA-binding region" description="HMG box" evidence="3">
    <location>
        <begin position="45"/>
        <end position="114"/>
    </location>
</feature>
<evidence type="ECO:0000256" key="2">
    <source>
        <dbReference type="ARBA" id="ARBA00023163"/>
    </source>
</evidence>
<evidence type="ECO:0000256" key="3">
    <source>
        <dbReference type="PROSITE-ProRule" id="PRU00267"/>
    </source>
</evidence>
<name>A0A8H6TDD3_MYCCL</name>
<keyword evidence="1 3" id="KW-0238">DNA-binding</keyword>
<organism evidence="6 7">
    <name type="scientific">Mycena chlorophos</name>
    <name type="common">Agaric fungus</name>
    <name type="synonym">Agaricus chlorophos</name>
    <dbReference type="NCBI Taxonomy" id="658473"/>
    <lineage>
        <taxon>Eukaryota</taxon>
        <taxon>Fungi</taxon>
        <taxon>Dikarya</taxon>
        <taxon>Basidiomycota</taxon>
        <taxon>Agaricomycotina</taxon>
        <taxon>Agaricomycetes</taxon>
        <taxon>Agaricomycetidae</taxon>
        <taxon>Agaricales</taxon>
        <taxon>Marasmiineae</taxon>
        <taxon>Mycenaceae</taxon>
        <taxon>Mycena</taxon>
    </lineage>
</organism>
<dbReference type="Gene3D" id="1.10.30.10">
    <property type="entry name" value="High mobility group box domain"/>
    <property type="match status" value="1"/>
</dbReference>
<dbReference type="OrthoDB" id="6247875at2759"/>
<reference evidence="6" key="1">
    <citation type="submission" date="2020-05" db="EMBL/GenBank/DDBJ databases">
        <title>Mycena genomes resolve the evolution of fungal bioluminescence.</title>
        <authorList>
            <person name="Tsai I.J."/>
        </authorList>
    </citation>
    <scope>NUCLEOTIDE SEQUENCE</scope>
    <source>
        <strain evidence="6">110903Hualien_Pintung</strain>
    </source>
</reference>
<dbReference type="GO" id="GO:0030154">
    <property type="term" value="P:cell differentiation"/>
    <property type="evidence" value="ECO:0007669"/>
    <property type="project" value="TreeGrafter"/>
</dbReference>
<dbReference type="AlphaFoldDB" id="A0A8H6TDD3"/>
<dbReference type="Proteomes" id="UP000613580">
    <property type="component" value="Unassembled WGS sequence"/>
</dbReference>
<evidence type="ECO:0000313" key="6">
    <source>
        <dbReference type="EMBL" id="KAF7313750.1"/>
    </source>
</evidence>